<dbReference type="AlphaFoldDB" id="A0A9D5D1B7"/>
<keyword evidence="2" id="KW-1185">Reference proteome</keyword>
<dbReference type="Proteomes" id="UP001085076">
    <property type="component" value="Miscellaneous, Linkage group lg02"/>
</dbReference>
<sequence>MLFISVLWWSPVVAGRLSYSLCRSSPVTTGSREAGRLLYSLCRSSPVTADIKEAGRLLYSLCLSYGDSEVKTVAADDDQDLGEEGGLDLLIMLHHPLPPFSLL</sequence>
<proteinExistence type="predicted"/>
<name>A0A9D5D1B7_9LILI</name>
<gene>
    <name evidence="1" type="ORF">J5N97_011886</name>
</gene>
<evidence type="ECO:0000313" key="1">
    <source>
        <dbReference type="EMBL" id="KAJ0983631.1"/>
    </source>
</evidence>
<protein>
    <submittedName>
        <fullName evidence="1">Uncharacterized protein</fullName>
    </submittedName>
</protein>
<dbReference type="EMBL" id="JAGGNH010000002">
    <property type="protein sequence ID" value="KAJ0983631.1"/>
    <property type="molecule type" value="Genomic_DNA"/>
</dbReference>
<organism evidence="1 2">
    <name type="scientific">Dioscorea zingiberensis</name>
    <dbReference type="NCBI Taxonomy" id="325984"/>
    <lineage>
        <taxon>Eukaryota</taxon>
        <taxon>Viridiplantae</taxon>
        <taxon>Streptophyta</taxon>
        <taxon>Embryophyta</taxon>
        <taxon>Tracheophyta</taxon>
        <taxon>Spermatophyta</taxon>
        <taxon>Magnoliopsida</taxon>
        <taxon>Liliopsida</taxon>
        <taxon>Dioscoreales</taxon>
        <taxon>Dioscoreaceae</taxon>
        <taxon>Dioscorea</taxon>
    </lineage>
</organism>
<comment type="caution">
    <text evidence="1">The sequence shown here is derived from an EMBL/GenBank/DDBJ whole genome shotgun (WGS) entry which is preliminary data.</text>
</comment>
<accession>A0A9D5D1B7</accession>
<reference evidence="1" key="1">
    <citation type="submission" date="2021-03" db="EMBL/GenBank/DDBJ databases">
        <authorList>
            <person name="Li Z."/>
            <person name="Yang C."/>
        </authorList>
    </citation>
    <scope>NUCLEOTIDE SEQUENCE</scope>
    <source>
        <strain evidence="1">Dzin_1.0</strain>
        <tissue evidence="1">Leaf</tissue>
    </source>
</reference>
<reference evidence="1" key="2">
    <citation type="journal article" date="2022" name="Hortic Res">
        <title>The genome of Dioscorea zingiberensis sheds light on the biosynthesis, origin and evolution of the medicinally important diosgenin saponins.</title>
        <authorList>
            <person name="Li Y."/>
            <person name="Tan C."/>
            <person name="Li Z."/>
            <person name="Guo J."/>
            <person name="Li S."/>
            <person name="Chen X."/>
            <person name="Wang C."/>
            <person name="Dai X."/>
            <person name="Yang H."/>
            <person name="Song W."/>
            <person name="Hou L."/>
            <person name="Xu J."/>
            <person name="Tong Z."/>
            <person name="Xu A."/>
            <person name="Yuan X."/>
            <person name="Wang W."/>
            <person name="Yang Q."/>
            <person name="Chen L."/>
            <person name="Sun Z."/>
            <person name="Wang K."/>
            <person name="Pan B."/>
            <person name="Chen J."/>
            <person name="Bao Y."/>
            <person name="Liu F."/>
            <person name="Qi X."/>
            <person name="Gang D.R."/>
            <person name="Wen J."/>
            <person name="Li J."/>
        </authorList>
    </citation>
    <scope>NUCLEOTIDE SEQUENCE</scope>
    <source>
        <strain evidence="1">Dzin_1.0</strain>
    </source>
</reference>
<evidence type="ECO:0000313" key="2">
    <source>
        <dbReference type="Proteomes" id="UP001085076"/>
    </source>
</evidence>